<accession>A0A1I1DJQ1</accession>
<evidence type="ECO:0000256" key="1">
    <source>
        <dbReference type="SAM" id="SignalP"/>
    </source>
</evidence>
<evidence type="ECO:0000313" key="2">
    <source>
        <dbReference type="EMBL" id="SFB72950.1"/>
    </source>
</evidence>
<keyword evidence="3" id="KW-1185">Reference proteome</keyword>
<name>A0A1I1DJQ1_9FLAO</name>
<organism evidence="2 3">
    <name type="scientific">Zunongwangia mangrovi</name>
    <dbReference type="NCBI Taxonomy" id="1334022"/>
    <lineage>
        <taxon>Bacteria</taxon>
        <taxon>Pseudomonadati</taxon>
        <taxon>Bacteroidota</taxon>
        <taxon>Flavobacteriia</taxon>
        <taxon>Flavobacteriales</taxon>
        <taxon>Flavobacteriaceae</taxon>
        <taxon>Zunongwangia</taxon>
    </lineage>
</organism>
<evidence type="ECO:0000313" key="3">
    <source>
        <dbReference type="Proteomes" id="UP000199438"/>
    </source>
</evidence>
<feature type="signal peptide" evidence="1">
    <location>
        <begin position="1"/>
        <end position="21"/>
    </location>
</feature>
<proteinExistence type="predicted"/>
<reference evidence="3" key="1">
    <citation type="submission" date="2016-10" db="EMBL/GenBank/DDBJ databases">
        <authorList>
            <person name="Varghese N."/>
            <person name="Submissions S."/>
        </authorList>
    </citation>
    <scope>NUCLEOTIDE SEQUENCE [LARGE SCALE GENOMIC DNA]</scope>
    <source>
        <strain evidence="3">DSM 24499</strain>
    </source>
</reference>
<dbReference type="EMBL" id="FOKV01000001">
    <property type="protein sequence ID" value="SFB72950.1"/>
    <property type="molecule type" value="Genomic_DNA"/>
</dbReference>
<gene>
    <name evidence="2" type="ORF">SAMN04487907_101296</name>
</gene>
<dbReference type="OrthoDB" id="1435654at2"/>
<feature type="chain" id="PRO_5011509469" description="DUF4177 domain-containing protein" evidence="1">
    <location>
        <begin position="22"/>
        <end position="131"/>
    </location>
</feature>
<dbReference type="RefSeq" id="WP_092539622.1">
    <property type="nucleotide sequence ID" value="NZ_FOKV01000001.1"/>
</dbReference>
<evidence type="ECO:0008006" key="4">
    <source>
        <dbReference type="Google" id="ProtNLM"/>
    </source>
</evidence>
<sequence>MKFFKLFSILTVFGFSIMASAQETDSLAISPEVSNHKAIQKDYLSIVYGPYSFKYNMAYVSLNGEDYQKIKQKRSKLFNHYDFNGLIKLIKKYNAEGWELIGEEFNFKEESGDYLFVMMARDSEELKTEKK</sequence>
<dbReference type="Proteomes" id="UP000199438">
    <property type="component" value="Unassembled WGS sequence"/>
</dbReference>
<protein>
    <recommendedName>
        <fullName evidence="4">DUF4177 domain-containing protein</fullName>
    </recommendedName>
</protein>
<dbReference type="AlphaFoldDB" id="A0A1I1DJQ1"/>
<keyword evidence="1" id="KW-0732">Signal</keyword>